<organism evidence="1 2">
    <name type="scientific">Colletotrichum sublineola</name>
    <name type="common">Sorghum anthracnose fungus</name>
    <dbReference type="NCBI Taxonomy" id="1173701"/>
    <lineage>
        <taxon>Eukaryota</taxon>
        <taxon>Fungi</taxon>
        <taxon>Dikarya</taxon>
        <taxon>Ascomycota</taxon>
        <taxon>Pezizomycotina</taxon>
        <taxon>Sordariomycetes</taxon>
        <taxon>Hypocreomycetidae</taxon>
        <taxon>Glomerellales</taxon>
        <taxon>Glomerellaceae</taxon>
        <taxon>Colletotrichum</taxon>
        <taxon>Colletotrichum graminicola species complex</taxon>
    </lineage>
</organism>
<sequence length="146" mass="16501">MPASNSLPGLGGYDDRPWHQRHHARSSAVIGASAGPNFCNCAGTRDSPALVGFFSVMVWWWWWWWNQEMATRIGVPLGSRKKHQPAQLPSVLAATCFWRGFENNMWERIQVGWLADDNRTETATYLPKAVGSRMRHKGTMEGIADD</sequence>
<name>A0A066X5P2_COLSU</name>
<keyword evidence="2" id="KW-1185">Reference proteome</keyword>
<dbReference type="AlphaFoldDB" id="A0A066X5P2"/>
<comment type="caution">
    <text evidence="1">The sequence shown here is derived from an EMBL/GenBank/DDBJ whole genome shotgun (WGS) entry which is preliminary data.</text>
</comment>
<proteinExistence type="predicted"/>
<dbReference type="EMBL" id="JMSE01001147">
    <property type="protein sequence ID" value="KDN64242.1"/>
    <property type="molecule type" value="Genomic_DNA"/>
</dbReference>
<evidence type="ECO:0000313" key="2">
    <source>
        <dbReference type="Proteomes" id="UP000027238"/>
    </source>
</evidence>
<evidence type="ECO:0000313" key="1">
    <source>
        <dbReference type="EMBL" id="KDN64242.1"/>
    </source>
</evidence>
<protein>
    <submittedName>
        <fullName evidence="1">Uncharacterized protein</fullName>
    </submittedName>
</protein>
<reference evidence="2" key="1">
    <citation type="journal article" date="2014" name="Genome Announc.">
        <title>Draft genome sequence of Colletotrichum sublineola, a destructive pathogen of cultivated sorghum.</title>
        <authorList>
            <person name="Baroncelli R."/>
            <person name="Sanz-Martin J.M."/>
            <person name="Rech G.E."/>
            <person name="Sukno S.A."/>
            <person name="Thon M.R."/>
        </authorList>
    </citation>
    <scope>NUCLEOTIDE SEQUENCE [LARGE SCALE GENOMIC DNA]</scope>
    <source>
        <strain evidence="2">TX430BB</strain>
    </source>
</reference>
<accession>A0A066X5P2</accession>
<gene>
    <name evidence="1" type="ORF">CSUB01_01335</name>
</gene>
<dbReference type="HOGENOM" id="CLU_1777322_0_0_1"/>
<dbReference type="Proteomes" id="UP000027238">
    <property type="component" value="Unassembled WGS sequence"/>
</dbReference>